<feature type="transmembrane region" description="Helical" evidence="13">
    <location>
        <begin position="135"/>
        <end position="152"/>
    </location>
</feature>
<dbReference type="EMBL" id="LNYR01000006">
    <property type="protein sequence ID" value="KTD52719.1"/>
    <property type="molecule type" value="Genomic_DNA"/>
</dbReference>
<dbReference type="InterPro" id="IPR014314">
    <property type="entry name" value="Succ_DH_cytb556"/>
</dbReference>
<comment type="similarity">
    <text evidence="3">Belongs to the cytochrome b560 family.</text>
</comment>
<protein>
    <recommendedName>
        <fullName evidence="4">Succinate dehydrogenase cytochrome b556 subunit</fullName>
    </recommendedName>
</protein>
<comment type="subcellular location">
    <subcellularLocation>
        <location evidence="2">Membrane</location>
        <topology evidence="2">Multi-pass membrane protein</topology>
    </subcellularLocation>
</comment>
<feature type="transmembrane region" description="Helical" evidence="13">
    <location>
        <begin position="94"/>
        <end position="114"/>
    </location>
</feature>
<keyword evidence="10 13" id="KW-0472">Membrane</keyword>
<reference evidence="15 17" key="2">
    <citation type="submission" date="2018-06" db="EMBL/GenBank/DDBJ databases">
        <authorList>
            <consortium name="Pathogen Informatics"/>
            <person name="Doyle S."/>
        </authorList>
    </citation>
    <scope>NUCLEOTIDE SEQUENCE [LARGE SCALE GENOMIC DNA]</scope>
    <source>
        <strain evidence="15 17">NCTC12376</strain>
    </source>
</reference>
<keyword evidence="8 13" id="KW-1133">Transmembrane helix</keyword>
<dbReference type="SUPFAM" id="SSF81343">
    <property type="entry name" value="Fumarate reductase respiratory complex transmembrane subunits"/>
    <property type="match status" value="1"/>
</dbReference>
<dbReference type="InterPro" id="IPR034804">
    <property type="entry name" value="SQR/QFR_C/D"/>
</dbReference>
<evidence type="ECO:0000256" key="1">
    <source>
        <dbReference type="ARBA" id="ARBA00004050"/>
    </source>
</evidence>
<dbReference type="InterPro" id="IPR000701">
    <property type="entry name" value="SuccDH_FuR_B_TM-su"/>
</dbReference>
<comment type="function">
    <text evidence="1">Membrane-anchoring subunit of succinate dehydrogenase (SDH).</text>
</comment>
<gene>
    <name evidence="15" type="primary">sdhC</name>
    <name evidence="14" type="ORF">Lqua_0552</name>
    <name evidence="15" type="ORF">NCTC12376_02967</name>
</gene>
<dbReference type="GO" id="GO:0009055">
    <property type="term" value="F:electron transfer activity"/>
    <property type="evidence" value="ECO:0007669"/>
    <property type="project" value="InterPro"/>
</dbReference>
<dbReference type="Proteomes" id="UP000054639">
    <property type="component" value="Unassembled WGS sequence"/>
</dbReference>
<evidence type="ECO:0000256" key="2">
    <source>
        <dbReference type="ARBA" id="ARBA00004141"/>
    </source>
</evidence>
<comment type="subunit">
    <text evidence="11">Part of an enzyme complex containing four subunits: a flavoprotein, an iron-sulfur protein, plus two membrane-anchoring proteins, SdhC and SdhD. The complex can form homotrimers.</text>
</comment>
<keyword evidence="6 13" id="KW-0812">Transmembrane</keyword>
<dbReference type="GO" id="GO:0006099">
    <property type="term" value="P:tricarboxylic acid cycle"/>
    <property type="evidence" value="ECO:0007669"/>
    <property type="project" value="InterPro"/>
</dbReference>
<feature type="binding site" description="axial binding residue" evidence="12">
    <location>
        <position position="109"/>
    </location>
    <ligand>
        <name>heme</name>
        <dbReference type="ChEBI" id="CHEBI:30413"/>
        <note>ligand shared with second transmembrane subunit</note>
    </ligand>
    <ligandPart>
        <name>Fe</name>
        <dbReference type="ChEBI" id="CHEBI:18248"/>
    </ligandPart>
</feature>
<dbReference type="CDD" id="cd03499">
    <property type="entry name" value="SQR_TypeC_SdhC"/>
    <property type="match status" value="1"/>
</dbReference>
<evidence type="ECO:0000256" key="13">
    <source>
        <dbReference type="SAM" id="Phobius"/>
    </source>
</evidence>
<evidence type="ECO:0000313" key="14">
    <source>
        <dbReference type="EMBL" id="KTD52719.1"/>
    </source>
</evidence>
<dbReference type="PANTHER" id="PTHR10978">
    <property type="entry name" value="SUCCINATE DEHYDROGENASE CYTOCHROME B560 SUBUNIT"/>
    <property type="match status" value="1"/>
</dbReference>
<evidence type="ECO:0000256" key="9">
    <source>
        <dbReference type="ARBA" id="ARBA00023004"/>
    </source>
</evidence>
<evidence type="ECO:0000256" key="8">
    <source>
        <dbReference type="ARBA" id="ARBA00022989"/>
    </source>
</evidence>
<dbReference type="GO" id="GO:0046872">
    <property type="term" value="F:metal ion binding"/>
    <property type="evidence" value="ECO:0007669"/>
    <property type="project" value="UniProtKB-KW"/>
</dbReference>
<evidence type="ECO:0000256" key="12">
    <source>
        <dbReference type="PIRSR" id="PIRSR000178-1"/>
    </source>
</evidence>
<keyword evidence="16" id="KW-1185">Reference proteome</keyword>
<dbReference type="STRING" id="45072.Lqua_0552"/>
<accession>A0A378KXL6</accession>
<organism evidence="15 17">
    <name type="scientific">Legionella quateirensis</name>
    <dbReference type="NCBI Taxonomy" id="45072"/>
    <lineage>
        <taxon>Bacteria</taxon>
        <taxon>Pseudomonadati</taxon>
        <taxon>Pseudomonadota</taxon>
        <taxon>Gammaproteobacteria</taxon>
        <taxon>Legionellales</taxon>
        <taxon>Legionellaceae</taxon>
        <taxon>Legionella</taxon>
    </lineage>
</organism>
<dbReference type="Pfam" id="PF01127">
    <property type="entry name" value="Sdh_cyt"/>
    <property type="match status" value="1"/>
</dbReference>
<dbReference type="PROSITE" id="PS01000">
    <property type="entry name" value="SDH_CYT_1"/>
    <property type="match status" value="1"/>
</dbReference>
<dbReference type="GO" id="GO:0005886">
    <property type="term" value="C:plasma membrane"/>
    <property type="evidence" value="ECO:0007669"/>
    <property type="project" value="TreeGrafter"/>
</dbReference>
<keyword evidence="5 12" id="KW-0349">Heme</keyword>
<dbReference type="PANTHER" id="PTHR10978:SF5">
    <property type="entry name" value="SUCCINATE DEHYDROGENASE CYTOCHROME B560 SUBUNIT, MITOCHONDRIAL"/>
    <property type="match status" value="1"/>
</dbReference>
<evidence type="ECO:0000256" key="6">
    <source>
        <dbReference type="ARBA" id="ARBA00022692"/>
    </source>
</evidence>
<dbReference type="AlphaFoldDB" id="A0A378KXL6"/>
<evidence type="ECO:0000256" key="11">
    <source>
        <dbReference type="ARBA" id="ARBA00025912"/>
    </source>
</evidence>
<dbReference type="Gene3D" id="1.20.1300.10">
    <property type="entry name" value="Fumarate reductase/succinate dehydrogenase, transmembrane subunit"/>
    <property type="match status" value="1"/>
</dbReference>
<evidence type="ECO:0000256" key="5">
    <source>
        <dbReference type="ARBA" id="ARBA00022617"/>
    </source>
</evidence>
<evidence type="ECO:0000313" key="17">
    <source>
        <dbReference type="Proteomes" id="UP000254230"/>
    </source>
</evidence>
<feature type="transmembrane region" description="Helical" evidence="13">
    <location>
        <begin position="53"/>
        <end position="74"/>
    </location>
</feature>
<evidence type="ECO:0000256" key="3">
    <source>
        <dbReference type="ARBA" id="ARBA00007244"/>
    </source>
</evidence>
<comment type="cofactor">
    <cofactor evidence="12">
        <name>heme</name>
        <dbReference type="ChEBI" id="CHEBI:30413"/>
    </cofactor>
    <text evidence="12">The heme is bound between the two transmembrane subunits.</text>
</comment>
<keyword evidence="7 12" id="KW-0479">Metal-binding</keyword>
<evidence type="ECO:0000256" key="7">
    <source>
        <dbReference type="ARBA" id="ARBA00022723"/>
    </source>
</evidence>
<dbReference type="PROSITE" id="PS01001">
    <property type="entry name" value="SDH_CYT_2"/>
    <property type="match status" value="1"/>
</dbReference>
<evidence type="ECO:0000256" key="4">
    <source>
        <dbReference type="ARBA" id="ARBA00020076"/>
    </source>
</evidence>
<dbReference type="NCBIfam" id="TIGR02970">
    <property type="entry name" value="succ_dehyd_cytB"/>
    <property type="match status" value="1"/>
</dbReference>
<evidence type="ECO:0000256" key="10">
    <source>
        <dbReference type="ARBA" id="ARBA00023136"/>
    </source>
</evidence>
<keyword evidence="9 12" id="KW-0408">Iron</keyword>
<dbReference type="PIRSF" id="PIRSF000178">
    <property type="entry name" value="SDH_cyt_b560"/>
    <property type="match status" value="1"/>
</dbReference>
<sequence>MDEDENRLIRVVFGKVLYSQHFLMRKKPIVNKKRPVNLDLGTLKFPPMAIASILHRISGVLLFILLPIMLYILGLSLQSEESFTQMKDMITSPFYKLVLWAFSASLAYHILAGIRHIIMDMGFGEHLATGRRTSILVIVLSVILTIILGIWIW</sequence>
<dbReference type="Proteomes" id="UP000254230">
    <property type="component" value="Unassembled WGS sequence"/>
</dbReference>
<evidence type="ECO:0000313" key="16">
    <source>
        <dbReference type="Proteomes" id="UP000054639"/>
    </source>
</evidence>
<evidence type="ECO:0000313" key="15">
    <source>
        <dbReference type="EMBL" id="STY19136.1"/>
    </source>
</evidence>
<proteinExistence type="inferred from homology"/>
<dbReference type="InterPro" id="IPR018495">
    <property type="entry name" value="Succ_DH_cyt_bsu_CS"/>
</dbReference>
<name>A0A378KXL6_9GAMM</name>
<dbReference type="EMBL" id="UGOW01000001">
    <property type="protein sequence ID" value="STY19136.1"/>
    <property type="molecule type" value="Genomic_DNA"/>
</dbReference>
<reference evidence="14 16" key="1">
    <citation type="submission" date="2015-11" db="EMBL/GenBank/DDBJ databases">
        <title>Genomic analysis of 38 Legionella species identifies large and diverse effector repertoires.</title>
        <authorList>
            <person name="Burstein D."/>
            <person name="Amaro F."/>
            <person name="Zusman T."/>
            <person name="Lifshitz Z."/>
            <person name="Cohen O."/>
            <person name="Gilbert J.A."/>
            <person name="Pupko T."/>
            <person name="Shuman H.A."/>
            <person name="Segal G."/>
        </authorList>
    </citation>
    <scope>NUCLEOTIDE SEQUENCE [LARGE SCALE GENOMIC DNA]</scope>
    <source>
        <strain evidence="14 16">ATCC 49507</strain>
    </source>
</reference>